<proteinExistence type="predicted"/>
<organism evidence="2">
    <name type="scientific">viral metagenome</name>
    <dbReference type="NCBI Taxonomy" id="1070528"/>
    <lineage>
        <taxon>unclassified sequences</taxon>
        <taxon>metagenomes</taxon>
        <taxon>organismal metagenomes</taxon>
    </lineage>
</organism>
<dbReference type="PANTHER" id="PTHR43000">
    <property type="entry name" value="DTDP-D-GLUCOSE 4,6-DEHYDRATASE-RELATED"/>
    <property type="match status" value="1"/>
</dbReference>
<dbReference type="Pfam" id="PF16363">
    <property type="entry name" value="GDP_Man_Dehyd"/>
    <property type="match status" value="1"/>
</dbReference>
<dbReference type="FunFam" id="3.40.50.720:FF:000304">
    <property type="entry name" value="UDP-glucose 4,6-dehydratase"/>
    <property type="match status" value="1"/>
</dbReference>
<evidence type="ECO:0000259" key="1">
    <source>
        <dbReference type="Pfam" id="PF16363"/>
    </source>
</evidence>
<dbReference type="EMBL" id="MN740355">
    <property type="protein sequence ID" value="QHU02128.1"/>
    <property type="molecule type" value="Genomic_DNA"/>
</dbReference>
<reference evidence="2" key="1">
    <citation type="journal article" date="2020" name="Nature">
        <title>Giant virus diversity and host interactions through global metagenomics.</title>
        <authorList>
            <person name="Schulz F."/>
            <person name="Roux S."/>
            <person name="Paez-Espino D."/>
            <person name="Jungbluth S."/>
            <person name="Walsh D.A."/>
            <person name="Denef V.J."/>
            <person name="McMahon K.D."/>
            <person name="Konstantinidis K.T."/>
            <person name="Eloe-Fadrosh E.A."/>
            <person name="Kyrpides N.C."/>
            <person name="Woyke T."/>
        </authorList>
    </citation>
    <scope>NUCLEOTIDE SEQUENCE</scope>
    <source>
        <strain evidence="2">GVMAG-M-3300025880-75</strain>
    </source>
</reference>
<accession>A0A6C0JEE7</accession>
<sequence length="321" mass="37152">MNLLVTGGYGFIASNFINYYFPKNKNNLNVLVNIDCLYYAANKNNINEEIKKDEKYIFIKSNINNTDLVSYVLDKYNITHIIHFAAQTAVDASFHNSLQYTKDNVLATHCLLEDCRVYGKLKKFIHVSTDEVYGDSSLDDKIPKNERSVLCPNNPYSATKAAAEMIVGSYLRCYNMPIIITRGNNVYGPNQYPEKIIPKFIKLLKNNKKVTVHGDGSYVRAFLHSYDTATAFELILHKGEIGEIYNIGCHDEYSIMDITKKIIKLVKKTDDYSKWIEYVEDRVYNDIRYYMDNTKLKNLGWIIVKKFDEELKKICNKPIMN</sequence>
<dbReference type="Gene3D" id="3.90.25.10">
    <property type="entry name" value="UDP-galactose 4-epimerase, domain 1"/>
    <property type="match status" value="1"/>
</dbReference>
<dbReference type="GO" id="GO:0009225">
    <property type="term" value="P:nucleotide-sugar metabolic process"/>
    <property type="evidence" value="ECO:0007669"/>
    <property type="project" value="UniProtKB-ARBA"/>
</dbReference>
<dbReference type="InterPro" id="IPR036291">
    <property type="entry name" value="NAD(P)-bd_dom_sf"/>
</dbReference>
<evidence type="ECO:0000313" key="2">
    <source>
        <dbReference type="EMBL" id="QHU02128.1"/>
    </source>
</evidence>
<feature type="domain" description="NAD(P)-binding" evidence="1">
    <location>
        <begin position="4"/>
        <end position="313"/>
    </location>
</feature>
<protein>
    <recommendedName>
        <fullName evidence="1">NAD(P)-binding domain-containing protein</fullName>
    </recommendedName>
</protein>
<name>A0A6C0JEE7_9ZZZZ</name>
<dbReference type="AlphaFoldDB" id="A0A6C0JEE7"/>
<dbReference type="SUPFAM" id="SSF51735">
    <property type="entry name" value="NAD(P)-binding Rossmann-fold domains"/>
    <property type="match status" value="1"/>
</dbReference>
<dbReference type="InterPro" id="IPR016040">
    <property type="entry name" value="NAD(P)-bd_dom"/>
</dbReference>
<dbReference type="Gene3D" id="3.40.50.720">
    <property type="entry name" value="NAD(P)-binding Rossmann-like Domain"/>
    <property type="match status" value="1"/>
</dbReference>